<keyword evidence="3" id="KW-1185">Reference proteome</keyword>
<accession>A0A504YDY8</accession>
<evidence type="ECO:0000313" key="2">
    <source>
        <dbReference type="EMBL" id="TPP59354.1"/>
    </source>
</evidence>
<proteinExistence type="predicted"/>
<protein>
    <submittedName>
        <fullName evidence="2">Uncharacterized protein</fullName>
    </submittedName>
</protein>
<gene>
    <name evidence="2" type="ORF">FGIG_10330</name>
</gene>
<evidence type="ECO:0000313" key="3">
    <source>
        <dbReference type="Proteomes" id="UP000316759"/>
    </source>
</evidence>
<keyword evidence="1" id="KW-0732">Signal</keyword>
<dbReference type="EMBL" id="SUNJ01010836">
    <property type="protein sequence ID" value="TPP59354.1"/>
    <property type="molecule type" value="Genomic_DNA"/>
</dbReference>
<dbReference type="STRING" id="46835.A0A504YDY8"/>
<organism evidence="2 3">
    <name type="scientific">Fasciola gigantica</name>
    <name type="common">Giant liver fluke</name>
    <dbReference type="NCBI Taxonomy" id="46835"/>
    <lineage>
        <taxon>Eukaryota</taxon>
        <taxon>Metazoa</taxon>
        <taxon>Spiralia</taxon>
        <taxon>Lophotrochozoa</taxon>
        <taxon>Platyhelminthes</taxon>
        <taxon>Trematoda</taxon>
        <taxon>Digenea</taxon>
        <taxon>Plagiorchiida</taxon>
        <taxon>Echinostomata</taxon>
        <taxon>Echinostomatoidea</taxon>
        <taxon>Fasciolidae</taxon>
        <taxon>Fasciola</taxon>
    </lineage>
</organism>
<sequence length="71" mass="8086">MHSLCYVPLLLSCAKLGLCIEWNRLGYEVAEIFTHKFNLLAPVWFQVLGRKKSYTISGIPNIDNGKFALSR</sequence>
<name>A0A504YDY8_FASGI</name>
<feature type="chain" id="PRO_5021326614" evidence="1">
    <location>
        <begin position="20"/>
        <end position="71"/>
    </location>
</feature>
<comment type="caution">
    <text evidence="2">The sequence shown here is derived from an EMBL/GenBank/DDBJ whole genome shotgun (WGS) entry which is preliminary data.</text>
</comment>
<dbReference type="OrthoDB" id="10254444at2759"/>
<dbReference type="Proteomes" id="UP000316759">
    <property type="component" value="Unassembled WGS sequence"/>
</dbReference>
<dbReference type="Gene3D" id="3.20.20.80">
    <property type="entry name" value="Glycosidases"/>
    <property type="match status" value="1"/>
</dbReference>
<feature type="signal peptide" evidence="1">
    <location>
        <begin position="1"/>
        <end position="19"/>
    </location>
</feature>
<evidence type="ECO:0000256" key="1">
    <source>
        <dbReference type="SAM" id="SignalP"/>
    </source>
</evidence>
<dbReference type="AlphaFoldDB" id="A0A504YDY8"/>
<reference evidence="2 3" key="1">
    <citation type="submission" date="2019-04" db="EMBL/GenBank/DDBJ databases">
        <title>Annotation for the trematode Fasciola gigantica.</title>
        <authorList>
            <person name="Choi Y.-J."/>
        </authorList>
    </citation>
    <scope>NUCLEOTIDE SEQUENCE [LARGE SCALE GENOMIC DNA]</scope>
    <source>
        <strain evidence="2">Uganda_cow_1</strain>
    </source>
</reference>